<evidence type="ECO:0000313" key="9">
    <source>
        <dbReference type="EMBL" id="CAG9856613.1"/>
    </source>
</evidence>
<dbReference type="GO" id="GO:0032266">
    <property type="term" value="F:phosphatidylinositol-3-phosphate binding"/>
    <property type="evidence" value="ECO:0007669"/>
    <property type="project" value="UniProtKB-UniRule"/>
</dbReference>
<evidence type="ECO:0000313" key="10">
    <source>
        <dbReference type="Proteomes" id="UP001153712"/>
    </source>
</evidence>
<organism evidence="9 10">
    <name type="scientific">Phyllotreta striolata</name>
    <name type="common">Striped flea beetle</name>
    <name type="synonym">Crioceris striolata</name>
    <dbReference type="NCBI Taxonomy" id="444603"/>
    <lineage>
        <taxon>Eukaryota</taxon>
        <taxon>Metazoa</taxon>
        <taxon>Ecdysozoa</taxon>
        <taxon>Arthropoda</taxon>
        <taxon>Hexapoda</taxon>
        <taxon>Insecta</taxon>
        <taxon>Pterygota</taxon>
        <taxon>Neoptera</taxon>
        <taxon>Endopterygota</taxon>
        <taxon>Coleoptera</taxon>
        <taxon>Polyphaga</taxon>
        <taxon>Cucujiformia</taxon>
        <taxon>Chrysomeloidea</taxon>
        <taxon>Chrysomelidae</taxon>
        <taxon>Galerucinae</taxon>
        <taxon>Alticini</taxon>
        <taxon>Phyllotreta</taxon>
    </lineage>
</organism>
<dbReference type="Gene3D" id="2.30.29.30">
    <property type="entry name" value="Pleckstrin-homology domain (PH domain)/Phosphotyrosine-binding domain (PTB)"/>
    <property type="match status" value="1"/>
</dbReference>
<sequence>MNRIKYASPLLLDGESTQAVENNVRLYDGDQKTSFEGGELIITSHRILWARPGQIARGQTCLALNLSLVVFFEEESPSAFSFSRSRKIVLHLTETNDHSNGPQLTSIYNFIKLSFREGYTNNVVSILGNLLQTKPWEPKVIEHTQSQVAQNKPHIPAIKPRLGIVGIERSIQQKHKETDESISHAFQDLSKLMVMAKEMVNISRNISNKIKEKQGSITEDETVRFKSYLLSLGIDDPVTRESYKSDNQYYESLARQICDFIHKHVQEMGGMMALTDVFCWVNRARSLELLSPEDILNACKLMEGLNLPIKLYEFSSGVMVLQLSSLDSSSIAEATAEMVEEKESLAAEELSQALGISLTLAKERLLTAEKLGKCCRDDSIQGLRFYPNLFLTKD</sequence>
<name>A0A9N9XP62_PHYSR</name>
<evidence type="ECO:0000256" key="2">
    <source>
        <dbReference type="ARBA" id="ARBA00017953"/>
    </source>
</evidence>
<dbReference type="OrthoDB" id="271448at2759"/>
<evidence type="ECO:0000256" key="3">
    <source>
        <dbReference type="ARBA" id="ARBA00022448"/>
    </source>
</evidence>
<dbReference type="PANTHER" id="PTHR13128:SF12">
    <property type="entry name" value="VACUOLAR PROTEIN-SORTING-ASSOCIATED PROTEIN 36"/>
    <property type="match status" value="1"/>
</dbReference>
<dbReference type="PROSITE" id="PS51495">
    <property type="entry name" value="GLUE"/>
    <property type="match status" value="1"/>
</dbReference>
<keyword evidence="3 7" id="KW-0813">Transport</keyword>
<dbReference type="SUPFAM" id="SSF46785">
    <property type="entry name" value="Winged helix' DNA-binding domain"/>
    <property type="match status" value="2"/>
</dbReference>
<evidence type="ECO:0000256" key="6">
    <source>
        <dbReference type="ARBA" id="ARBA00030114"/>
    </source>
</evidence>
<evidence type="ECO:0000256" key="7">
    <source>
        <dbReference type="RuleBase" id="RU367095"/>
    </source>
</evidence>
<dbReference type="AlphaFoldDB" id="A0A9N9XP62"/>
<dbReference type="Proteomes" id="UP001153712">
    <property type="component" value="Chromosome 12"/>
</dbReference>
<dbReference type="InterPro" id="IPR037855">
    <property type="entry name" value="Vps36"/>
</dbReference>
<dbReference type="InterPro" id="IPR036388">
    <property type="entry name" value="WH-like_DNA-bd_sf"/>
</dbReference>
<evidence type="ECO:0000256" key="1">
    <source>
        <dbReference type="ARBA" id="ARBA00009697"/>
    </source>
</evidence>
<evidence type="ECO:0000256" key="4">
    <source>
        <dbReference type="ARBA" id="ARBA00022490"/>
    </source>
</evidence>
<keyword evidence="10" id="KW-1185">Reference proteome</keyword>
<dbReference type="GO" id="GO:0043130">
    <property type="term" value="F:ubiquitin binding"/>
    <property type="evidence" value="ECO:0007669"/>
    <property type="project" value="UniProtKB-UniRule"/>
</dbReference>
<dbReference type="GO" id="GO:0043328">
    <property type="term" value="P:protein transport to vacuole involved in ubiquitin-dependent protein catabolic process via the multivesicular body sorting pathway"/>
    <property type="evidence" value="ECO:0007669"/>
    <property type="project" value="UniProtKB-UniRule"/>
</dbReference>
<dbReference type="Gene3D" id="6.10.140.260">
    <property type="match status" value="1"/>
</dbReference>
<comment type="subunit">
    <text evidence="7">Component of the endosomal sorting complex required for transport II (ESCRT-II).</text>
</comment>
<keyword evidence="5 7" id="KW-0653">Protein transport</keyword>
<dbReference type="InterPro" id="IPR021648">
    <property type="entry name" value="GLUE_dom"/>
</dbReference>
<comment type="similarity">
    <text evidence="1 7">Belongs to the VPS36 family.</text>
</comment>
<comment type="subcellular location">
    <subcellularLocation>
        <location evidence="7">Cytoplasm</location>
    </subcellularLocation>
    <subcellularLocation>
        <location evidence="7">Endosome</location>
    </subcellularLocation>
</comment>
<keyword evidence="7" id="KW-0967">Endosome</keyword>
<dbReference type="GO" id="GO:0031902">
    <property type="term" value="C:late endosome membrane"/>
    <property type="evidence" value="ECO:0007669"/>
    <property type="project" value="UniProtKB-UniRule"/>
</dbReference>
<reference evidence="9" key="1">
    <citation type="submission" date="2022-01" db="EMBL/GenBank/DDBJ databases">
        <authorList>
            <person name="King R."/>
        </authorList>
    </citation>
    <scope>NUCLEOTIDE SEQUENCE</scope>
</reference>
<dbReference type="FunFam" id="1.10.10.10:FF:000416">
    <property type="entry name" value="Vacuolar protein-sorting-associated protein 36"/>
    <property type="match status" value="1"/>
</dbReference>
<dbReference type="Pfam" id="PF11605">
    <property type="entry name" value="Vps36_ESCRT-II"/>
    <property type="match status" value="1"/>
</dbReference>
<evidence type="ECO:0000259" key="8">
    <source>
        <dbReference type="PROSITE" id="PS51495"/>
    </source>
</evidence>
<dbReference type="PANTHER" id="PTHR13128">
    <property type="entry name" value="VACUOLAR PROTEIN-SORTING-ASSOCIATED PROTEIN 36"/>
    <property type="match status" value="1"/>
</dbReference>
<dbReference type="InterPro" id="IPR036390">
    <property type="entry name" value="WH_DNA-bd_sf"/>
</dbReference>
<dbReference type="InterPro" id="IPR040608">
    <property type="entry name" value="Snf8/Vps36"/>
</dbReference>
<comment type="function">
    <text evidence="7">Component of the ESCRT-II complex (endosomal sorting complex required for transport II), which is required for multivesicular body (MVB) formation and sorting of endosomal cargo proteins into MVBs.</text>
</comment>
<dbReference type="SUPFAM" id="SSF50729">
    <property type="entry name" value="PH domain-like"/>
    <property type="match status" value="1"/>
</dbReference>
<proteinExistence type="inferred from homology"/>
<protein>
    <recommendedName>
        <fullName evidence="2 7">Vacuolar protein-sorting-associated protein 36</fullName>
    </recommendedName>
    <alternativeName>
        <fullName evidence="6 7">ESCRT-II complex subunit VPS36</fullName>
    </alternativeName>
</protein>
<dbReference type="Gene3D" id="1.10.10.10">
    <property type="entry name" value="Winged helix-like DNA-binding domain superfamily/Winged helix DNA-binding domain"/>
    <property type="match status" value="2"/>
</dbReference>
<dbReference type="EMBL" id="OU900105">
    <property type="protein sequence ID" value="CAG9856613.1"/>
    <property type="molecule type" value="Genomic_DNA"/>
</dbReference>
<dbReference type="FunFam" id="1.10.10.10:FF:000170">
    <property type="entry name" value="Vacuolar protein-sorting-associated protein 36"/>
    <property type="match status" value="1"/>
</dbReference>
<keyword evidence="4 7" id="KW-0963">Cytoplasm</keyword>
<dbReference type="Pfam" id="PF04157">
    <property type="entry name" value="EAP30"/>
    <property type="match status" value="1"/>
</dbReference>
<evidence type="ECO:0000256" key="5">
    <source>
        <dbReference type="ARBA" id="ARBA00022927"/>
    </source>
</evidence>
<accession>A0A9N9XP62</accession>
<dbReference type="InterPro" id="IPR011993">
    <property type="entry name" value="PH-like_dom_sf"/>
</dbReference>
<feature type="domain" description="GLUE N-terminal" evidence="8">
    <location>
        <begin position="1"/>
        <end position="143"/>
    </location>
</feature>
<gene>
    <name evidence="9" type="ORF">PHYEVI_LOCUS3033</name>
</gene>
<dbReference type="GO" id="GO:0000814">
    <property type="term" value="C:ESCRT II complex"/>
    <property type="evidence" value="ECO:0007669"/>
    <property type="project" value="UniProtKB-UniRule"/>
</dbReference>